<name>A0A7S8D0R7_FUSCU</name>
<evidence type="ECO:0000313" key="2">
    <source>
        <dbReference type="Proteomes" id="UP000663297"/>
    </source>
</evidence>
<organism evidence="1 2">
    <name type="scientific">Fusarium culmorum</name>
    <dbReference type="NCBI Taxonomy" id="5516"/>
    <lineage>
        <taxon>Eukaryota</taxon>
        <taxon>Fungi</taxon>
        <taxon>Dikarya</taxon>
        <taxon>Ascomycota</taxon>
        <taxon>Pezizomycotina</taxon>
        <taxon>Sordariomycetes</taxon>
        <taxon>Hypocreomycetidae</taxon>
        <taxon>Hypocreales</taxon>
        <taxon>Nectriaceae</taxon>
        <taxon>Fusarium</taxon>
    </lineage>
</organism>
<reference evidence="1" key="1">
    <citation type="submission" date="2020-11" db="EMBL/GenBank/DDBJ databases">
        <title>The chromosome-scale genome resource for two endophytic Fusarium species: F. culmorum and F. pseudograminearum.</title>
        <authorList>
            <person name="Yuan Z."/>
        </authorList>
    </citation>
    <scope>NUCLEOTIDE SEQUENCE</scope>
    <source>
        <strain evidence="1">Class2-1B</strain>
    </source>
</reference>
<dbReference type="Proteomes" id="UP000663297">
    <property type="component" value="Chromosome 1"/>
</dbReference>
<sequence length="124" mass="13666">MYSTNAPLPDGLIGVLKDLWPFLSYDGLGLDSDPTSAEALQALASYQHICDDDIRADFTQTSHIEQCLDDVPELSDSESISESETSELDGGIELDYVPFLNIELGESFDVSLLSHHFSDFSFLD</sequence>
<dbReference type="AlphaFoldDB" id="A0A7S8D0R7"/>
<gene>
    <name evidence="1" type="ORF">HYE67_002080</name>
</gene>
<accession>A0A7S8D0R7</accession>
<dbReference type="EMBL" id="CP064747">
    <property type="protein sequence ID" value="QPC59849.1"/>
    <property type="molecule type" value="Genomic_DNA"/>
</dbReference>
<proteinExistence type="predicted"/>
<evidence type="ECO:0000313" key="1">
    <source>
        <dbReference type="EMBL" id="QPC59849.1"/>
    </source>
</evidence>
<protein>
    <submittedName>
        <fullName evidence="1">Uncharacterized protein</fullName>
    </submittedName>
</protein>